<evidence type="ECO:0000313" key="1">
    <source>
        <dbReference type="EMBL" id="KAK6504970.1"/>
    </source>
</evidence>
<evidence type="ECO:0008006" key="3">
    <source>
        <dbReference type="Google" id="ProtNLM"/>
    </source>
</evidence>
<keyword evidence="2" id="KW-1185">Reference proteome</keyword>
<proteinExistence type="predicted"/>
<organism evidence="1 2">
    <name type="scientific">Arthrobotrys musiformis</name>
    <dbReference type="NCBI Taxonomy" id="47236"/>
    <lineage>
        <taxon>Eukaryota</taxon>
        <taxon>Fungi</taxon>
        <taxon>Dikarya</taxon>
        <taxon>Ascomycota</taxon>
        <taxon>Pezizomycotina</taxon>
        <taxon>Orbiliomycetes</taxon>
        <taxon>Orbiliales</taxon>
        <taxon>Orbiliaceae</taxon>
        <taxon>Arthrobotrys</taxon>
    </lineage>
</organism>
<gene>
    <name evidence="1" type="ORF">TWF481_006903</name>
</gene>
<evidence type="ECO:0000313" key="2">
    <source>
        <dbReference type="Proteomes" id="UP001370758"/>
    </source>
</evidence>
<sequence length="319" mass="36926">MPKLSDTALYNVAPTPDQLDLLLPKFTGVRIVDLRNHEYTPDAALRQIRTIKMILASCPLLKDLSIQINCDSLVRLSELDALEVGCQPNRDYPRLTDLTIQLTETCYDNNLEPVQNLLDSLCKLLRPSVRTVKSLEFRFGVDRLADDWNYNPWYWPPRENEGWPRLDLPQLEVISLELHLEELCAALMLSEYLNFDFAKIKQLKLPITEKYLDTRTEEDPILLASEFISEFPNVEIIQLWPLVDPTWVHGILTARKNSRLKALREVHILMDGITLLPGIAGVSPVMEAINEYRSKHDVKLYHIQNPCRFFQDTVVIFRF</sequence>
<dbReference type="EMBL" id="JAVHJL010000004">
    <property type="protein sequence ID" value="KAK6504970.1"/>
    <property type="molecule type" value="Genomic_DNA"/>
</dbReference>
<protein>
    <recommendedName>
        <fullName evidence="3">F-box domain-containing protein</fullName>
    </recommendedName>
</protein>
<comment type="caution">
    <text evidence="1">The sequence shown here is derived from an EMBL/GenBank/DDBJ whole genome shotgun (WGS) entry which is preliminary data.</text>
</comment>
<dbReference type="AlphaFoldDB" id="A0AAV9WB94"/>
<accession>A0AAV9WB94</accession>
<reference evidence="1 2" key="1">
    <citation type="submission" date="2023-08" db="EMBL/GenBank/DDBJ databases">
        <authorList>
            <person name="Palmer J.M."/>
        </authorList>
    </citation>
    <scope>NUCLEOTIDE SEQUENCE [LARGE SCALE GENOMIC DNA]</scope>
    <source>
        <strain evidence="1 2">TWF481</strain>
    </source>
</reference>
<name>A0AAV9WB94_9PEZI</name>
<dbReference type="Proteomes" id="UP001370758">
    <property type="component" value="Unassembled WGS sequence"/>
</dbReference>